<dbReference type="AlphaFoldDB" id="A0A0W1SVP0"/>
<keyword evidence="2" id="KW-0804">Transcription</keyword>
<accession>A0A0W1SVP0</accession>
<dbReference type="PANTHER" id="PTHR34236">
    <property type="entry name" value="DIMETHYL SULFOXIDE REDUCTASE TRANSCRIPTIONAL ACTIVATOR"/>
    <property type="match status" value="1"/>
</dbReference>
<dbReference type="RefSeq" id="WP_058571025.1">
    <property type="nucleotide sequence ID" value="NZ_LOPV01000048.1"/>
</dbReference>
<sequence>MTITTEFVLRSSSLPLVSIANTLQPSEIQSTHALCLQPDVQIFSVQFDRDDSISEDALLALDEVLEVDLVGETPDKIVYKLTVELEESVSQAFAPDFEGAELRPTIVTDEGWHETKVFKDYENFNAFRQSCENHGISLDLISMSSESAHSVSSSQDGLTDRQREALSLAISRGYYESPRQVTADELAAELGISQPSLSSLLRRGERQLLTSALGTQPHINTLSR</sequence>
<dbReference type="PANTHER" id="PTHR34236:SF1">
    <property type="entry name" value="DIMETHYL SULFOXIDE REDUCTASE TRANSCRIPTIONAL ACTIVATOR"/>
    <property type="match status" value="1"/>
</dbReference>
<evidence type="ECO:0000259" key="3">
    <source>
        <dbReference type="Pfam" id="PF04967"/>
    </source>
</evidence>
<dbReference type="EMBL" id="LOPV01000048">
    <property type="protein sequence ID" value="KTG30435.1"/>
    <property type="molecule type" value="Genomic_DNA"/>
</dbReference>
<reference evidence="4 5" key="1">
    <citation type="submission" date="2015-12" db="EMBL/GenBank/DDBJ databases">
        <title>Haloferax profundi sp. nov. isolated from the Discovery deep brine-seawater interface in the Red Sea.</title>
        <authorList>
            <person name="Zhang G."/>
            <person name="Stingl U."/>
            <person name="Rashid M."/>
        </authorList>
    </citation>
    <scope>NUCLEOTIDE SEQUENCE [LARGE SCALE GENOMIC DNA]</scope>
    <source>
        <strain evidence="4 5">SB29</strain>
    </source>
</reference>
<dbReference type="Proteomes" id="UP000053157">
    <property type="component" value="Unassembled WGS sequence"/>
</dbReference>
<proteinExistence type="predicted"/>
<comment type="caution">
    <text evidence="4">The sequence shown here is derived from an EMBL/GenBank/DDBJ whole genome shotgun (WGS) entry which is preliminary data.</text>
</comment>
<organism evidence="4 5">
    <name type="scientific">Haloferax profundi</name>
    <dbReference type="NCBI Taxonomy" id="1544718"/>
    <lineage>
        <taxon>Archaea</taxon>
        <taxon>Methanobacteriati</taxon>
        <taxon>Methanobacteriota</taxon>
        <taxon>Stenosarchaea group</taxon>
        <taxon>Halobacteria</taxon>
        <taxon>Halobacteriales</taxon>
        <taxon>Haloferacaceae</taxon>
        <taxon>Haloferax</taxon>
    </lineage>
</organism>
<gene>
    <name evidence="4" type="ORF">AUR66_07950</name>
</gene>
<evidence type="ECO:0000256" key="1">
    <source>
        <dbReference type="ARBA" id="ARBA00023015"/>
    </source>
</evidence>
<dbReference type="InterPro" id="IPR007050">
    <property type="entry name" value="HTH_bacterioopsin"/>
</dbReference>
<evidence type="ECO:0000256" key="2">
    <source>
        <dbReference type="ARBA" id="ARBA00023163"/>
    </source>
</evidence>
<evidence type="ECO:0000313" key="5">
    <source>
        <dbReference type="Proteomes" id="UP000053157"/>
    </source>
</evidence>
<protein>
    <submittedName>
        <fullName evidence="4">Bacterio-opsin activator</fullName>
    </submittedName>
</protein>
<keyword evidence="5" id="KW-1185">Reference proteome</keyword>
<evidence type="ECO:0000313" key="4">
    <source>
        <dbReference type="EMBL" id="KTG30435.1"/>
    </source>
</evidence>
<dbReference type="Pfam" id="PF04967">
    <property type="entry name" value="HTH_10"/>
    <property type="match status" value="1"/>
</dbReference>
<keyword evidence="1" id="KW-0805">Transcription regulation</keyword>
<dbReference type="OrthoDB" id="202021at2157"/>
<feature type="domain" description="HTH bat-type" evidence="3">
    <location>
        <begin position="158"/>
        <end position="209"/>
    </location>
</feature>
<name>A0A0W1SVP0_9EURY</name>